<dbReference type="Proteomes" id="UP000494301">
    <property type="component" value="Unassembled WGS sequence"/>
</dbReference>
<dbReference type="AlphaFoldDB" id="A0A6J5J6Z0"/>
<evidence type="ECO:0000313" key="1">
    <source>
        <dbReference type="EMBL" id="CAB3967407.1"/>
    </source>
</evidence>
<reference evidence="1 2" key="1">
    <citation type="submission" date="2020-04" db="EMBL/GenBank/DDBJ databases">
        <authorList>
            <person name="Depoorter E."/>
        </authorList>
    </citation>
    <scope>NUCLEOTIDE SEQUENCE [LARGE SCALE GENOMIC DNA]</scope>
    <source>
        <strain evidence="1 2">BCC0217</strain>
    </source>
</reference>
<dbReference type="SUPFAM" id="SSF53448">
    <property type="entry name" value="Nucleotide-diphospho-sugar transferases"/>
    <property type="match status" value="1"/>
</dbReference>
<dbReference type="InterPro" id="IPR029044">
    <property type="entry name" value="Nucleotide-diphossugar_trans"/>
</dbReference>
<accession>A0A6J5J6Z0</accession>
<name>A0A6J5J6Z0_9BURK</name>
<keyword evidence="1" id="KW-0808">Transferase</keyword>
<dbReference type="EMBL" id="CABWIL020000016">
    <property type="protein sequence ID" value="CAB3967407.1"/>
    <property type="molecule type" value="Genomic_DNA"/>
</dbReference>
<protein>
    <submittedName>
        <fullName evidence="1">Glycosyltransferase</fullName>
    </submittedName>
</protein>
<proteinExistence type="predicted"/>
<gene>
    <name evidence="1" type="ORF">BLA3211_04457</name>
</gene>
<sequence length="323" mass="37208">MANSAIFSICTPSHIGQASVFFNSLNDADPQNRGDVDRYLFIVGAPADFSLDESFCDKVIRAESVTPPHFIEQLSNRYTPAELCWSLKPVLFKTILEKYESALYFDTDIWFTGKVADIFTEFSDSDILLTPHYLQPFNHQTPFGVKALSLLRGGVFNAGFIGVRRCAQGTSFLDWWESQVVRHGRNDPDKGMCGDQRWLDLVPALYPSCKISRHPGMNVGYWNLHERHIALIQGRLTANERELIFIHFSGFNSEQPESFSSHLPAFKAQEPLLSIILSYNTALKKSSVFDKNIYIYKKWWHRQVKFYRRIRDAYRNPRDQFSS</sequence>
<dbReference type="RefSeq" id="WP_175222341.1">
    <property type="nucleotide sequence ID" value="NZ_CABWIL020000016.1"/>
</dbReference>
<evidence type="ECO:0000313" key="2">
    <source>
        <dbReference type="Proteomes" id="UP000494301"/>
    </source>
</evidence>
<dbReference type="GO" id="GO:0016740">
    <property type="term" value="F:transferase activity"/>
    <property type="evidence" value="ECO:0007669"/>
    <property type="project" value="UniProtKB-KW"/>
</dbReference>
<dbReference type="Gene3D" id="3.90.550.10">
    <property type="entry name" value="Spore Coat Polysaccharide Biosynthesis Protein SpsA, Chain A"/>
    <property type="match status" value="1"/>
</dbReference>
<organism evidence="1 2">
    <name type="scientific">Burkholderia aenigmatica</name>
    <dbReference type="NCBI Taxonomy" id="2015348"/>
    <lineage>
        <taxon>Bacteria</taxon>
        <taxon>Pseudomonadati</taxon>
        <taxon>Pseudomonadota</taxon>
        <taxon>Betaproteobacteria</taxon>
        <taxon>Burkholderiales</taxon>
        <taxon>Burkholderiaceae</taxon>
        <taxon>Burkholderia</taxon>
        <taxon>Burkholderia cepacia complex</taxon>
    </lineage>
</organism>